<name>A0AAN8JS91_PATCE</name>
<dbReference type="EMBL" id="JAZGQO010000007">
    <property type="protein sequence ID" value="KAK6181435.1"/>
    <property type="molecule type" value="Genomic_DNA"/>
</dbReference>
<organism evidence="2 3">
    <name type="scientific">Patella caerulea</name>
    <name type="common">Rayed Mediterranean limpet</name>
    <dbReference type="NCBI Taxonomy" id="87958"/>
    <lineage>
        <taxon>Eukaryota</taxon>
        <taxon>Metazoa</taxon>
        <taxon>Spiralia</taxon>
        <taxon>Lophotrochozoa</taxon>
        <taxon>Mollusca</taxon>
        <taxon>Gastropoda</taxon>
        <taxon>Patellogastropoda</taxon>
        <taxon>Patelloidea</taxon>
        <taxon>Patellidae</taxon>
        <taxon>Patella</taxon>
    </lineage>
</organism>
<accession>A0AAN8JS91</accession>
<evidence type="ECO:0000313" key="2">
    <source>
        <dbReference type="EMBL" id="KAK6181435.1"/>
    </source>
</evidence>
<comment type="caution">
    <text evidence="2">The sequence shown here is derived from an EMBL/GenBank/DDBJ whole genome shotgun (WGS) entry which is preliminary data.</text>
</comment>
<dbReference type="SUPFAM" id="SSF56672">
    <property type="entry name" value="DNA/RNA polymerases"/>
    <property type="match status" value="1"/>
</dbReference>
<sequence>MGLFKIPRTCWKLWTVGTESIEEALPVDCIYLDFSKAFDPVPHLRLSRKLHALGIRGKILQWIENILHNRRQRVCINGQLSSWAPVSPGFPQGSVLGPLLFVCYINDLLDTVVSGCEMFADDTQIFGEVSTPGAAKIFQENLDRLSAWSQKWQLRFNASKCKVLHVASKVNTSNHNYVMNGATMESVKSEKDLGVTIDNQLKFKDHVETQL</sequence>
<dbReference type="CDD" id="cd01650">
    <property type="entry name" value="RT_nLTR_like"/>
    <property type="match status" value="1"/>
</dbReference>
<keyword evidence="3" id="KW-1185">Reference proteome</keyword>
<proteinExistence type="predicted"/>
<protein>
    <recommendedName>
        <fullName evidence="1">Reverse transcriptase domain-containing protein</fullName>
    </recommendedName>
</protein>
<dbReference type="Proteomes" id="UP001347796">
    <property type="component" value="Unassembled WGS sequence"/>
</dbReference>
<evidence type="ECO:0000313" key="3">
    <source>
        <dbReference type="Proteomes" id="UP001347796"/>
    </source>
</evidence>
<reference evidence="2 3" key="1">
    <citation type="submission" date="2024-01" db="EMBL/GenBank/DDBJ databases">
        <title>The genome of the rayed Mediterranean limpet Patella caerulea (Linnaeus, 1758).</title>
        <authorList>
            <person name="Anh-Thu Weber A."/>
            <person name="Halstead-Nussloch G."/>
        </authorList>
    </citation>
    <scope>NUCLEOTIDE SEQUENCE [LARGE SCALE GENOMIC DNA]</scope>
    <source>
        <strain evidence="2">AATW-2023a</strain>
        <tissue evidence="2">Whole specimen</tissue>
    </source>
</reference>
<dbReference type="PANTHER" id="PTHR33332">
    <property type="entry name" value="REVERSE TRANSCRIPTASE DOMAIN-CONTAINING PROTEIN"/>
    <property type="match status" value="1"/>
</dbReference>
<dbReference type="InterPro" id="IPR000477">
    <property type="entry name" value="RT_dom"/>
</dbReference>
<dbReference type="PROSITE" id="PS50878">
    <property type="entry name" value="RT_POL"/>
    <property type="match status" value="1"/>
</dbReference>
<feature type="domain" description="Reverse transcriptase" evidence="1">
    <location>
        <begin position="1"/>
        <end position="184"/>
    </location>
</feature>
<dbReference type="InterPro" id="IPR043502">
    <property type="entry name" value="DNA/RNA_pol_sf"/>
</dbReference>
<evidence type="ECO:0000259" key="1">
    <source>
        <dbReference type="PROSITE" id="PS50878"/>
    </source>
</evidence>
<dbReference type="Pfam" id="PF00078">
    <property type="entry name" value="RVT_1"/>
    <property type="match status" value="1"/>
</dbReference>
<gene>
    <name evidence="2" type="ORF">SNE40_009283</name>
</gene>
<dbReference type="AlphaFoldDB" id="A0AAN8JS91"/>